<dbReference type="InterPro" id="IPR001567">
    <property type="entry name" value="Pept_M3A_M3B_dom"/>
</dbReference>
<keyword evidence="2 7" id="KW-0645">Protease</keyword>
<sequence>MRRILCKLGYIFATSTVRRPNSAFAQPQVTLARTIMTKTDFVVPQAAPSWNFTPTQVIDKTNEAITSSNEFLDKLESITEPSVENFVKPYIDHENTISPLFNQLTFLQHVSADKELRDASTKATELIENFGIESSLRFKLFKQFNAVWKQLKDDAIFKEKSFEIYKFVEKCHKDFLRAGLDLPEEERNKVKEIKKKISNNSLLYSKNLGEQNGFIAFTKDELEGVSEDVIKQFNTFEENGETKYKVTFKYPDIFPVLKYAKNPETRKRAFAGDQNKVPENESLFLETLQLRNELAELLKYDTYANYNLDIKMAKKQETVLSFLTDLKEQLKPLGQKEVESLKKLKEEECSEIGIPFDGKYYIWDNRYYDTQYLKKNFQIDEEKIAEYFPLDSTIQGMLKIYETVLKLKFNEEENTDAWHPDVKKLSVWKMDDEVPEFVGWIYFDLHPREGKYGHAANFGISSSYVKSDGSRSYPVTALVCNFSKPTKEKPALLKHSEITTFFHELGHGIHDLVGGNAIGRFNGPGATPWDFVEAPSQMLEFWTWNKSELKSLSKHFETGEKIPDGLLDSLVRTKHVNGALFALRQLHFGLFDMKVHTTKDFSKLDVTELWNNLREEVCLIDNGDMMTKGFNSFGHIMSDSYSAGYYGYMWAEVFASDMYYTRFIKDPLNSEAGVQYRDIILKRGGLYEIEDNLTEFLGRKPNNKAFLKELGL</sequence>
<evidence type="ECO:0000256" key="4">
    <source>
        <dbReference type="ARBA" id="ARBA00022801"/>
    </source>
</evidence>
<keyword evidence="10" id="KW-1185">Reference proteome</keyword>
<dbReference type="SUPFAM" id="SSF55486">
    <property type="entry name" value="Metalloproteases ('zincins'), catalytic domain"/>
    <property type="match status" value="1"/>
</dbReference>
<proteinExistence type="inferred from homology"/>
<name>A0ABX6EQD6_KLUMA</name>
<dbReference type="Gene3D" id="1.10.1370.10">
    <property type="entry name" value="Neurolysin, domain 3"/>
    <property type="match status" value="1"/>
</dbReference>
<accession>A0ABX6EQD6</accession>
<dbReference type="Gene3D" id="3.40.390.10">
    <property type="entry name" value="Collagenase (Catalytic Domain)"/>
    <property type="match status" value="1"/>
</dbReference>
<evidence type="ECO:0000256" key="1">
    <source>
        <dbReference type="ARBA" id="ARBA00006040"/>
    </source>
</evidence>
<evidence type="ECO:0000256" key="5">
    <source>
        <dbReference type="ARBA" id="ARBA00022833"/>
    </source>
</evidence>
<keyword evidence="5 7" id="KW-0862">Zinc</keyword>
<organism evidence="9 10">
    <name type="scientific">Kluyveromyces marxianus</name>
    <name type="common">Yeast</name>
    <name type="synonym">Candida kefyr</name>
    <dbReference type="NCBI Taxonomy" id="4911"/>
    <lineage>
        <taxon>Eukaryota</taxon>
        <taxon>Fungi</taxon>
        <taxon>Dikarya</taxon>
        <taxon>Ascomycota</taxon>
        <taxon>Saccharomycotina</taxon>
        <taxon>Saccharomycetes</taxon>
        <taxon>Saccharomycetales</taxon>
        <taxon>Saccharomycetaceae</taxon>
        <taxon>Kluyveromyces</taxon>
    </lineage>
</organism>
<evidence type="ECO:0000256" key="7">
    <source>
        <dbReference type="RuleBase" id="RU003435"/>
    </source>
</evidence>
<dbReference type="InterPro" id="IPR024080">
    <property type="entry name" value="Neurolysin/TOP_N"/>
</dbReference>
<evidence type="ECO:0000313" key="10">
    <source>
        <dbReference type="Proteomes" id="UP000422736"/>
    </source>
</evidence>
<gene>
    <name evidence="9" type="primary">PRD1</name>
    <name evidence="9" type="ORF">FIM1_830</name>
</gene>
<comment type="cofactor">
    <cofactor evidence="7">
        <name>Zn(2+)</name>
        <dbReference type="ChEBI" id="CHEBI:29105"/>
    </cofactor>
    <text evidence="7">Binds 1 zinc ion.</text>
</comment>
<dbReference type="CDD" id="cd06455">
    <property type="entry name" value="M3A_TOP"/>
    <property type="match status" value="1"/>
</dbReference>
<protein>
    <submittedName>
        <fullName evidence="9">Saccharolysin</fullName>
    </submittedName>
</protein>
<reference evidence="9 10" key="1">
    <citation type="submission" date="2016-03" db="EMBL/GenBank/DDBJ databases">
        <title>How can Kluyveromyces marxianus grow so fast - potential evolutionary course in Saccharomyces Complex revealed by comparative genomics.</title>
        <authorList>
            <person name="Mo W."/>
            <person name="Lu W."/>
            <person name="Yang X."/>
            <person name="Qi J."/>
            <person name="Lv H."/>
        </authorList>
    </citation>
    <scope>NUCLEOTIDE SEQUENCE [LARGE SCALE GENOMIC DNA]</scope>
    <source>
        <strain evidence="9 10">FIM1</strain>
    </source>
</reference>
<dbReference type="Gene3D" id="1.20.1050.40">
    <property type="entry name" value="Endopeptidase. Chain P, domain 1"/>
    <property type="match status" value="1"/>
</dbReference>
<comment type="similarity">
    <text evidence="1 7">Belongs to the peptidase M3 family.</text>
</comment>
<keyword evidence="6 7" id="KW-0482">Metalloprotease</keyword>
<dbReference type="Pfam" id="PF01432">
    <property type="entry name" value="Peptidase_M3"/>
    <property type="match status" value="1"/>
</dbReference>
<dbReference type="EMBL" id="CP015054">
    <property type="protein sequence ID" value="QGN14177.1"/>
    <property type="molecule type" value="Genomic_DNA"/>
</dbReference>
<evidence type="ECO:0000256" key="2">
    <source>
        <dbReference type="ARBA" id="ARBA00022670"/>
    </source>
</evidence>
<dbReference type="PANTHER" id="PTHR11804:SF84">
    <property type="entry name" value="SACCHAROLYSIN"/>
    <property type="match status" value="1"/>
</dbReference>
<dbReference type="InterPro" id="IPR045090">
    <property type="entry name" value="Pept_M3A_M3B"/>
</dbReference>
<dbReference type="PANTHER" id="PTHR11804">
    <property type="entry name" value="PROTEASE M3 THIMET OLIGOPEPTIDASE-RELATED"/>
    <property type="match status" value="1"/>
</dbReference>
<evidence type="ECO:0000256" key="6">
    <source>
        <dbReference type="ARBA" id="ARBA00023049"/>
    </source>
</evidence>
<evidence type="ECO:0000313" key="9">
    <source>
        <dbReference type="EMBL" id="QGN14177.1"/>
    </source>
</evidence>
<dbReference type="Proteomes" id="UP000422736">
    <property type="component" value="Chromosome 1"/>
</dbReference>
<feature type="domain" description="Peptidase M3A/M3B catalytic" evidence="8">
    <location>
        <begin position="256"/>
        <end position="711"/>
    </location>
</feature>
<evidence type="ECO:0000256" key="3">
    <source>
        <dbReference type="ARBA" id="ARBA00022723"/>
    </source>
</evidence>
<dbReference type="InterPro" id="IPR024077">
    <property type="entry name" value="Neurolysin/TOP_dom2"/>
</dbReference>
<keyword evidence="4 7" id="KW-0378">Hydrolase</keyword>
<keyword evidence="3 7" id="KW-0479">Metal-binding</keyword>
<dbReference type="InterPro" id="IPR024079">
    <property type="entry name" value="MetalloPept_cat_dom_sf"/>
</dbReference>
<evidence type="ECO:0000259" key="8">
    <source>
        <dbReference type="Pfam" id="PF01432"/>
    </source>
</evidence>